<name>A0AAW0DFK9_9AGAR</name>
<sequence>MTENETEAYQRHKGQSFFHRLSLDYWKVKRKRTDVHAEYSLDEKKFKPDVKSVIAQSMEVREKGVKCREELTLLGVRFHPINFGERASFDSRVASKFLKAWLTRGNKGSSWDSGRVPGRNAKVSE</sequence>
<evidence type="ECO:0000256" key="1">
    <source>
        <dbReference type="SAM" id="MobiDB-lite"/>
    </source>
</evidence>
<evidence type="ECO:0000313" key="3">
    <source>
        <dbReference type="Proteomes" id="UP001362999"/>
    </source>
</evidence>
<dbReference type="AlphaFoldDB" id="A0AAW0DFK9"/>
<dbReference type="EMBL" id="JAWWNJ010000007">
    <property type="protein sequence ID" value="KAK7051695.1"/>
    <property type="molecule type" value="Genomic_DNA"/>
</dbReference>
<protein>
    <submittedName>
        <fullName evidence="2">Uncharacterized protein</fullName>
    </submittedName>
</protein>
<comment type="caution">
    <text evidence="2">The sequence shown here is derived from an EMBL/GenBank/DDBJ whole genome shotgun (WGS) entry which is preliminary data.</text>
</comment>
<evidence type="ECO:0000313" key="2">
    <source>
        <dbReference type="EMBL" id="KAK7051695.1"/>
    </source>
</evidence>
<accession>A0AAW0DFK9</accession>
<proteinExistence type="predicted"/>
<gene>
    <name evidence="2" type="ORF">R3P38DRAFT_2762204</name>
</gene>
<keyword evidence="3" id="KW-1185">Reference proteome</keyword>
<feature type="region of interest" description="Disordered" evidence="1">
    <location>
        <begin position="105"/>
        <end position="125"/>
    </location>
</feature>
<reference evidence="2 3" key="1">
    <citation type="journal article" date="2024" name="J Genomics">
        <title>Draft genome sequencing and assembly of Favolaschia claudopus CIRM-BRFM 2984 isolated from oak limbs.</title>
        <authorList>
            <person name="Navarro D."/>
            <person name="Drula E."/>
            <person name="Chaduli D."/>
            <person name="Cazenave R."/>
            <person name="Ahrendt S."/>
            <person name="Wang J."/>
            <person name="Lipzen A."/>
            <person name="Daum C."/>
            <person name="Barry K."/>
            <person name="Grigoriev I.V."/>
            <person name="Favel A."/>
            <person name="Rosso M.N."/>
            <person name="Martin F."/>
        </authorList>
    </citation>
    <scope>NUCLEOTIDE SEQUENCE [LARGE SCALE GENOMIC DNA]</scope>
    <source>
        <strain evidence="2 3">CIRM-BRFM 2984</strain>
    </source>
</reference>
<organism evidence="2 3">
    <name type="scientific">Favolaschia claudopus</name>
    <dbReference type="NCBI Taxonomy" id="2862362"/>
    <lineage>
        <taxon>Eukaryota</taxon>
        <taxon>Fungi</taxon>
        <taxon>Dikarya</taxon>
        <taxon>Basidiomycota</taxon>
        <taxon>Agaricomycotina</taxon>
        <taxon>Agaricomycetes</taxon>
        <taxon>Agaricomycetidae</taxon>
        <taxon>Agaricales</taxon>
        <taxon>Marasmiineae</taxon>
        <taxon>Mycenaceae</taxon>
        <taxon>Favolaschia</taxon>
    </lineage>
</organism>
<dbReference type="Proteomes" id="UP001362999">
    <property type="component" value="Unassembled WGS sequence"/>
</dbReference>